<proteinExistence type="predicted"/>
<dbReference type="AlphaFoldDB" id="A0AA35UVP3"/>
<sequence length="341" mass="38308">MSQTFSPSPGADMAMTGPVYPLDIFRLLSCAKMSGSAGNDQADIAYAEYLPNGPSKQTQSRASYLYGRMDRIRVDPASAFIHVPSSPWSYTGKVEIMARSRWEMSFALLWGHLPRRPGIVHLPLSYSCPVKSRTIEKFLKRTSRFFVPTTHNVMQLNVPERGCPRKQKRPRLKSVPGQADDILVPLDAIRHDLVTILRDVNNLPIWALPHSTFSVGVYKAGCIIPEQPFPVYASVIEPRKNRMTLFHAWGKMVETALRSAWTLVLAGKRGGETRISSTGRRVPAFSGPFSSRITVRSMGKRVYLPERRARASPICLQKVMGSRLQRGYAWVFQSSVQIFLL</sequence>
<accession>A0AA35UVP3</accession>
<dbReference type="EMBL" id="CATKSH010000005">
    <property type="protein sequence ID" value="CAI9120331.1"/>
    <property type="molecule type" value="Genomic_DNA"/>
</dbReference>
<evidence type="ECO:0000313" key="1">
    <source>
        <dbReference type="EMBL" id="CAI9120331.1"/>
    </source>
</evidence>
<dbReference type="Proteomes" id="UP001176960">
    <property type="component" value="Unassembled WGS sequence"/>
</dbReference>
<keyword evidence="2" id="KW-1185">Reference proteome</keyword>
<evidence type="ECO:0000313" key="2">
    <source>
        <dbReference type="Proteomes" id="UP001176960"/>
    </source>
</evidence>
<protein>
    <submittedName>
        <fullName evidence="1">Uncharacterized protein</fullName>
    </submittedName>
</protein>
<dbReference type="SUPFAM" id="SSF53756">
    <property type="entry name" value="UDP-Glycosyltransferase/glycogen phosphorylase"/>
    <property type="match status" value="1"/>
</dbReference>
<reference evidence="1" key="1">
    <citation type="submission" date="2023-03" db="EMBL/GenBank/DDBJ databases">
        <authorList>
            <person name="Cleenwerck I."/>
        </authorList>
    </citation>
    <scope>NUCLEOTIDE SEQUENCE</scope>
    <source>
        <strain evidence="1">LMG 32879</strain>
    </source>
</reference>
<gene>
    <name evidence="1" type="ORF">LMG32879_001163</name>
</gene>
<organism evidence="1 2">
    <name type="scientific">Brytella acorum</name>
    <dbReference type="NCBI Taxonomy" id="2959299"/>
    <lineage>
        <taxon>Bacteria</taxon>
        <taxon>Pseudomonadati</taxon>
        <taxon>Pseudomonadota</taxon>
        <taxon>Alphaproteobacteria</taxon>
        <taxon>Acetobacterales</taxon>
        <taxon>Acetobacteraceae</taxon>
        <taxon>Brytella</taxon>
    </lineage>
</organism>
<dbReference type="RefSeq" id="WP_289842569.1">
    <property type="nucleotide sequence ID" value="NZ_CATKSH010000005.1"/>
</dbReference>
<comment type="caution">
    <text evidence="1">The sequence shown here is derived from an EMBL/GenBank/DDBJ whole genome shotgun (WGS) entry which is preliminary data.</text>
</comment>
<name>A0AA35UVP3_9PROT</name>